<sequence>MICRPARRKALAGLGMLALASTALLPGHLIAAQPQWPDKPIRLVLPFSAGGPGDITTRFIAHALGKQLGQTVIVDNKPGAGGIIGSEYVAKSPPDGYTLLVAGNGAVANGLLRVRMPYAEGDLVPVVSTNSAPSVMVAGSAVPFRDLKSLQAYGKAKGGITFGTAGSGSTGHFVAEMVESALGIPVTLIHYKSGAESLNAVIGGQIDLASESPIGVAGFVRGGKLKPIAVTDDKRALALPDVPTSAEQGFPAIRMQHWGGIYAPKGTPAQIMDRVAQAMLAAFQGDGDLRAQLEKYGYRPETGTRADFTRFIETEKNRLGKIVRDSHMTLD</sequence>
<dbReference type="PANTHER" id="PTHR42928:SF5">
    <property type="entry name" value="BLR1237 PROTEIN"/>
    <property type="match status" value="1"/>
</dbReference>
<dbReference type="RefSeq" id="WP_164704930.1">
    <property type="nucleotide sequence ID" value="NZ_CP017758.1"/>
</dbReference>
<comment type="similarity">
    <text evidence="1">Belongs to the UPF0065 (bug) family.</text>
</comment>
<gene>
    <name evidence="3" type="ORF">BJN34_23335</name>
</gene>
<evidence type="ECO:0000313" key="4">
    <source>
        <dbReference type="Proteomes" id="UP000189627"/>
    </source>
</evidence>
<dbReference type="Gene3D" id="3.40.190.10">
    <property type="entry name" value="Periplasmic binding protein-like II"/>
    <property type="match status" value="1"/>
</dbReference>
<dbReference type="PANTHER" id="PTHR42928">
    <property type="entry name" value="TRICARBOXYLATE-BINDING PROTEIN"/>
    <property type="match status" value="1"/>
</dbReference>
<name>A0A1U9UWL0_CUPNE</name>
<dbReference type="InterPro" id="IPR005064">
    <property type="entry name" value="BUG"/>
</dbReference>
<accession>A0A1U9UWL0</accession>
<evidence type="ECO:0000313" key="3">
    <source>
        <dbReference type="EMBL" id="AQV96797.1"/>
    </source>
</evidence>
<feature type="signal peptide" evidence="2">
    <location>
        <begin position="1"/>
        <end position="31"/>
    </location>
</feature>
<dbReference type="SUPFAM" id="SSF53850">
    <property type="entry name" value="Periplasmic binding protein-like II"/>
    <property type="match status" value="1"/>
</dbReference>
<reference evidence="4" key="1">
    <citation type="submission" date="2017-02" db="EMBL/GenBank/DDBJ databases">
        <title>Complete genome sequence of Cupriavidus necator strain NH9, a 3-chlorobenzoate degrader.</title>
        <authorList>
            <person name="Moriuchi R."/>
            <person name="Dohra H."/>
            <person name="Ogawa N."/>
        </authorList>
    </citation>
    <scope>NUCLEOTIDE SEQUENCE [LARGE SCALE GENOMIC DNA]</scope>
    <source>
        <strain evidence="4">NH9</strain>
    </source>
</reference>
<keyword evidence="2" id="KW-0732">Signal</keyword>
<dbReference type="InterPro" id="IPR042100">
    <property type="entry name" value="Bug_dom1"/>
</dbReference>
<evidence type="ECO:0000256" key="1">
    <source>
        <dbReference type="ARBA" id="ARBA00006987"/>
    </source>
</evidence>
<dbReference type="Proteomes" id="UP000189627">
    <property type="component" value="Chromosome 2"/>
</dbReference>
<dbReference type="AlphaFoldDB" id="A0A1U9UWL0"/>
<proteinExistence type="inferred from homology"/>
<evidence type="ECO:0000256" key="2">
    <source>
        <dbReference type="SAM" id="SignalP"/>
    </source>
</evidence>
<dbReference type="Gene3D" id="3.40.190.150">
    <property type="entry name" value="Bordetella uptake gene, domain 1"/>
    <property type="match status" value="1"/>
</dbReference>
<dbReference type="PIRSF" id="PIRSF017082">
    <property type="entry name" value="YflP"/>
    <property type="match status" value="1"/>
</dbReference>
<dbReference type="KEGG" id="cuh:BJN34_23335"/>
<dbReference type="EMBL" id="CP017758">
    <property type="protein sequence ID" value="AQV96797.1"/>
    <property type="molecule type" value="Genomic_DNA"/>
</dbReference>
<feature type="chain" id="PRO_5013138122" evidence="2">
    <location>
        <begin position="32"/>
        <end position="331"/>
    </location>
</feature>
<dbReference type="Pfam" id="PF03401">
    <property type="entry name" value="TctC"/>
    <property type="match status" value="1"/>
</dbReference>
<organism evidence="3 4">
    <name type="scientific">Cupriavidus necator</name>
    <name type="common">Alcaligenes eutrophus</name>
    <name type="synonym">Ralstonia eutropha</name>
    <dbReference type="NCBI Taxonomy" id="106590"/>
    <lineage>
        <taxon>Bacteria</taxon>
        <taxon>Pseudomonadati</taxon>
        <taxon>Pseudomonadota</taxon>
        <taxon>Betaproteobacteria</taxon>
        <taxon>Burkholderiales</taxon>
        <taxon>Burkholderiaceae</taxon>
        <taxon>Cupriavidus</taxon>
    </lineage>
</organism>
<dbReference type="CDD" id="cd07012">
    <property type="entry name" value="PBP2_Bug_TTT"/>
    <property type="match status" value="1"/>
</dbReference>
<protein>
    <submittedName>
        <fullName evidence="3">Tripartite tricarboxylate transporter substrate binding protein</fullName>
    </submittedName>
</protein>